<reference evidence="2" key="2">
    <citation type="journal article" date="2020" name="Microorganisms">
        <title>Osmotic Adaptation and Compatible Solute Biosynthesis of Phototrophic Bacteria as Revealed from Genome Analyses.</title>
        <authorList>
            <person name="Imhoff J.F."/>
            <person name="Rahn T."/>
            <person name="Kunzel S."/>
            <person name="Keller A."/>
            <person name="Neulinger S.C."/>
        </authorList>
    </citation>
    <scope>NUCLEOTIDE SEQUENCE</scope>
    <source>
        <strain evidence="2">DSM 4395</strain>
    </source>
</reference>
<dbReference type="InterPro" id="IPR011335">
    <property type="entry name" value="Restrct_endonuc-II-like"/>
</dbReference>
<comment type="caution">
    <text evidence="2">The sequence shown here is derived from an EMBL/GenBank/DDBJ whole genome shotgun (WGS) entry which is preliminary data.</text>
</comment>
<dbReference type="Pfam" id="PF05685">
    <property type="entry name" value="Uma2"/>
    <property type="match status" value="1"/>
</dbReference>
<dbReference type="AlphaFoldDB" id="A0AAJ0UD41"/>
<accession>A0AAJ0UD41</accession>
<evidence type="ECO:0000313" key="3">
    <source>
        <dbReference type="Proteomes" id="UP001296967"/>
    </source>
</evidence>
<protein>
    <recommendedName>
        <fullName evidence="1">Putative restriction endonuclease domain-containing protein</fullName>
    </recommendedName>
</protein>
<keyword evidence="3" id="KW-1185">Reference proteome</keyword>
<organism evidence="2 3">
    <name type="scientific">Halochromatium salexigens</name>
    <name type="common">Chromatium salexigens</name>
    <dbReference type="NCBI Taxonomy" id="49447"/>
    <lineage>
        <taxon>Bacteria</taxon>
        <taxon>Pseudomonadati</taxon>
        <taxon>Pseudomonadota</taxon>
        <taxon>Gammaproteobacteria</taxon>
        <taxon>Chromatiales</taxon>
        <taxon>Chromatiaceae</taxon>
        <taxon>Halochromatium</taxon>
    </lineage>
</organism>
<name>A0AAJ0UD41_HALSE</name>
<dbReference type="Gene3D" id="3.90.1570.10">
    <property type="entry name" value="tt1808, chain A"/>
    <property type="match status" value="1"/>
</dbReference>
<dbReference type="Proteomes" id="UP001296967">
    <property type="component" value="Unassembled WGS sequence"/>
</dbReference>
<reference evidence="2" key="1">
    <citation type="submission" date="2017-05" db="EMBL/GenBank/DDBJ databases">
        <authorList>
            <person name="Imhoff J.F."/>
            <person name="Rahn T."/>
            <person name="Kuenzel S."/>
            <person name="Neulinger S.C."/>
        </authorList>
    </citation>
    <scope>NUCLEOTIDE SEQUENCE</scope>
    <source>
        <strain evidence="2">DSM 4395</strain>
    </source>
</reference>
<feature type="domain" description="Putative restriction endonuclease" evidence="1">
    <location>
        <begin position="10"/>
        <end position="179"/>
    </location>
</feature>
<dbReference type="PANTHER" id="PTHR34107">
    <property type="entry name" value="SLL0198 PROTEIN-RELATED"/>
    <property type="match status" value="1"/>
</dbReference>
<dbReference type="RefSeq" id="WP_201243619.1">
    <property type="nucleotide sequence ID" value="NZ_NHSF01000012.1"/>
</dbReference>
<dbReference type="SUPFAM" id="SSF52980">
    <property type="entry name" value="Restriction endonuclease-like"/>
    <property type="match status" value="1"/>
</dbReference>
<evidence type="ECO:0000313" key="2">
    <source>
        <dbReference type="EMBL" id="MBK5929289.1"/>
    </source>
</evidence>
<gene>
    <name evidence="2" type="ORF">CCR82_01740</name>
</gene>
<evidence type="ECO:0000259" key="1">
    <source>
        <dbReference type="Pfam" id="PF05685"/>
    </source>
</evidence>
<sequence length="186" mass="20835">MQHAYKPTLYEQLANLPEGLTGEILNGQLHAQPRPTGPHAHAETELGIDIGSAYGRGRGGPGGWWIIIEPEIHFITDVEVTVPDLAGWRKERMPQIPAGHRFEVVPDWICEILSPSTESKDRHIKMPLYAHYGVAYAWLVDPMQRRLQAYALEANKWRLLAEAAGNDVLAVAPFEALKLELSNLWS</sequence>
<dbReference type="PANTHER" id="PTHR34107:SF4">
    <property type="entry name" value="SLL1222 PROTEIN"/>
    <property type="match status" value="1"/>
</dbReference>
<dbReference type="InterPro" id="IPR008538">
    <property type="entry name" value="Uma2"/>
</dbReference>
<dbReference type="CDD" id="cd06260">
    <property type="entry name" value="DUF820-like"/>
    <property type="match status" value="1"/>
</dbReference>
<dbReference type="EMBL" id="NHSF01000012">
    <property type="protein sequence ID" value="MBK5929289.1"/>
    <property type="molecule type" value="Genomic_DNA"/>
</dbReference>
<dbReference type="InterPro" id="IPR012296">
    <property type="entry name" value="Nuclease_put_TT1808"/>
</dbReference>
<proteinExistence type="predicted"/>